<keyword evidence="22" id="KW-1185">Reference proteome</keyword>
<evidence type="ECO:0000256" key="14">
    <source>
        <dbReference type="ARBA" id="ARBA00022909"/>
    </source>
</evidence>
<dbReference type="SUPFAM" id="SSF53623">
    <property type="entry name" value="MurD-like peptide ligases, catalytic domain"/>
    <property type="match status" value="1"/>
</dbReference>
<dbReference type="GeneID" id="8382870"/>
<dbReference type="STRING" id="519442.Huta_0602"/>
<dbReference type="InterPro" id="IPR000489">
    <property type="entry name" value="Pterin-binding_dom"/>
</dbReference>
<name>C7NSX8_HALUD</name>
<dbReference type="FunFam" id="3.40.1190.10:FF:000011">
    <property type="entry name" value="Folylpolyglutamate synthase/dihydrofolate synthase"/>
    <property type="match status" value="1"/>
</dbReference>
<protein>
    <recommendedName>
        <fullName evidence="19">Probable bifunctional folylpolyglutamate synthase/dihydropteroate synthase</fullName>
        <ecNumber evidence="6">2.5.1.15</ecNumber>
        <ecNumber evidence="7">6.3.2.17</ecNumber>
    </recommendedName>
</protein>
<reference evidence="21 22" key="1">
    <citation type="journal article" date="2009" name="Stand. Genomic Sci.">
        <title>Complete genome sequence of Halorhabdus utahensis type strain (AX-2).</title>
        <authorList>
            <person name="Anderson I."/>
            <person name="Tindall B.J."/>
            <person name="Pomrenke H."/>
            <person name="Goker M."/>
            <person name="Lapidus A."/>
            <person name="Nolan M."/>
            <person name="Copeland A."/>
            <person name="Glavina Del Rio T."/>
            <person name="Chen F."/>
            <person name="Tice H."/>
            <person name="Cheng J.F."/>
            <person name="Lucas S."/>
            <person name="Chertkov O."/>
            <person name="Bruce D."/>
            <person name="Brettin T."/>
            <person name="Detter J.C."/>
            <person name="Han C."/>
            <person name="Goodwin L."/>
            <person name="Land M."/>
            <person name="Hauser L."/>
            <person name="Chang Y.J."/>
            <person name="Jeffries C.D."/>
            <person name="Pitluck S."/>
            <person name="Pati A."/>
            <person name="Mavromatis K."/>
            <person name="Ivanova N."/>
            <person name="Ovchinnikova G."/>
            <person name="Chen A."/>
            <person name="Palaniappan K."/>
            <person name="Chain P."/>
            <person name="Rohde M."/>
            <person name="Bristow J."/>
            <person name="Eisen J.A."/>
            <person name="Markowitz V."/>
            <person name="Hugenholtz P."/>
            <person name="Kyrpides N.C."/>
            <person name="Klenk H.P."/>
        </authorList>
    </citation>
    <scope>NUCLEOTIDE SEQUENCE [LARGE SCALE GENOMIC DNA]</scope>
    <source>
        <strain evidence="22">DSM 12940 / JCM 11049 / AX-2</strain>
    </source>
</reference>
<dbReference type="SUPFAM" id="SSF51717">
    <property type="entry name" value="Dihydropteroate synthetase-like"/>
    <property type="match status" value="1"/>
</dbReference>
<evidence type="ECO:0000256" key="15">
    <source>
        <dbReference type="ARBA" id="ARBA00023268"/>
    </source>
</evidence>
<comment type="pathway">
    <text evidence="3">Cofactor biosynthesis; tetrahydrofolate biosynthesis; 7,8-dihydrofolate from 2-amino-4-hydroxy-6-hydroxymethyl-7,8-dihydropteridine diphosphate and 4-aminobenzoate: step 1/2.</text>
</comment>
<accession>C7NSX8</accession>
<dbReference type="PROSITE" id="PS01012">
    <property type="entry name" value="FOLYLPOLYGLU_SYNT_2"/>
    <property type="match status" value="1"/>
</dbReference>
<dbReference type="EC" id="6.3.2.17" evidence="7"/>
<evidence type="ECO:0000256" key="13">
    <source>
        <dbReference type="ARBA" id="ARBA00022842"/>
    </source>
</evidence>
<keyword evidence="14" id="KW-0289">Folate biosynthesis</keyword>
<dbReference type="EC" id="2.5.1.15" evidence="6"/>
<keyword evidence="12" id="KW-0067">ATP-binding</keyword>
<dbReference type="OrthoDB" id="75177at2157"/>
<comment type="similarity">
    <text evidence="5">In the C-terminal section; belongs to the DHPS family.</text>
</comment>
<dbReference type="CDD" id="cd00739">
    <property type="entry name" value="DHPS"/>
    <property type="match status" value="1"/>
</dbReference>
<evidence type="ECO:0000313" key="21">
    <source>
        <dbReference type="EMBL" id="ACV10789.1"/>
    </source>
</evidence>
<dbReference type="InterPro" id="IPR036615">
    <property type="entry name" value="Mur_ligase_C_dom_sf"/>
</dbReference>
<keyword evidence="10" id="KW-0479">Metal-binding</keyword>
<keyword evidence="9" id="KW-0808">Transferase</keyword>
<evidence type="ECO:0000313" key="22">
    <source>
        <dbReference type="Proteomes" id="UP000002071"/>
    </source>
</evidence>
<evidence type="ECO:0000256" key="8">
    <source>
        <dbReference type="ARBA" id="ARBA00022598"/>
    </source>
</evidence>
<evidence type="ECO:0000256" key="10">
    <source>
        <dbReference type="ARBA" id="ARBA00022723"/>
    </source>
</evidence>
<dbReference type="EMBL" id="CP001687">
    <property type="protein sequence ID" value="ACV10789.1"/>
    <property type="molecule type" value="Genomic_DNA"/>
</dbReference>
<evidence type="ECO:0000256" key="17">
    <source>
        <dbReference type="ARBA" id="ARBA00057011"/>
    </source>
</evidence>
<dbReference type="InterPro" id="IPR006390">
    <property type="entry name" value="DHP_synth_dom"/>
</dbReference>
<dbReference type="NCBIfam" id="TIGR01499">
    <property type="entry name" value="folC"/>
    <property type="match status" value="1"/>
</dbReference>
<dbReference type="InterPro" id="IPR004101">
    <property type="entry name" value="Mur_ligase_C"/>
</dbReference>
<sequence>MHYHEAANFLFDLRRFAPRPGTDATRELLAALDDPHESISAVQIAGSNGKGSTARMLEAVLREAGLDVGLYTSPHLDDVRERVRVNGRKIPKAALVEFIEEVEPYATDRAAAGDSPTFFETLTALAFWEFDRQNVDVAILEVGIGGRYDATSVVDPIASAVTSVTLEHTDLLGDTVDEIARDKAAVAPADAPLVTAATGDALAAIHDEVEDVIRIGSPDEDADLTVEHGGRDGIESPITLSGQGLDVETRLPLLGEHQARNAGVAAALARQVADVTDETLATGLRRAHWPGRFEVLDREPLVVLDGAHNPGGCERVAETLDTFEYDELHLVVGAMCDKDHHGIADALPAPDHVTATHPDVDRAEDEQVVAHAFESETAAEVQTRSDVAGALADTLDAAGPDDAVLVSGSLYAVREARTRWTRPNVPKRVESIADAEDVLEGSHVTEAGTWRMRGKGVHRVLKTRVQPRQAQYLKEELLSLGGECAVSGLGDQDREHVDAVMMGTLAQFKRLAGKLDGQPYGLSPFADEIRESLEIGVAPDERGYPWEDGTAVMGILNVTPDSFHDGGEHNAADEAVERAEEMIDAGVDIVDVGGESTRPGADPVPAEKERDRVVPVIERLASEDMTISIDTRKVPVAEAALEAGADILNDVTGLDDPAMAHLAAEHDVPIVVMHSIDTPVDPDHDVHYDDVVEDVIEELTERVLLAEKAGLDRSQILVDPGLGFGKTDAENFEVLDRLGEFEALGCPLLVGHSHKSMFEMIDRGPDERYEPTVAATALAAERGADVIRVHDVAANVAAVDVVEAADDPGSFDG</sequence>
<evidence type="ECO:0000256" key="1">
    <source>
        <dbReference type="ARBA" id="ARBA00000012"/>
    </source>
</evidence>
<dbReference type="Proteomes" id="UP000002071">
    <property type="component" value="Chromosome"/>
</dbReference>
<dbReference type="GO" id="GO:0005524">
    <property type="term" value="F:ATP binding"/>
    <property type="evidence" value="ECO:0007669"/>
    <property type="project" value="UniProtKB-KW"/>
</dbReference>
<dbReference type="PROSITE" id="PS50972">
    <property type="entry name" value="PTERIN_BINDING"/>
    <property type="match status" value="1"/>
</dbReference>
<evidence type="ECO:0000259" key="20">
    <source>
        <dbReference type="PROSITE" id="PS50972"/>
    </source>
</evidence>
<organism evidence="21 22">
    <name type="scientific">Halorhabdus utahensis (strain DSM 12940 / JCM 11049 / AX-2)</name>
    <dbReference type="NCBI Taxonomy" id="519442"/>
    <lineage>
        <taxon>Archaea</taxon>
        <taxon>Methanobacteriati</taxon>
        <taxon>Methanobacteriota</taxon>
        <taxon>Stenosarchaea group</taxon>
        <taxon>Halobacteria</taxon>
        <taxon>Halobacteriales</taxon>
        <taxon>Haloarculaceae</taxon>
        <taxon>Halorhabdus</taxon>
    </lineage>
</organism>
<dbReference type="InterPro" id="IPR045031">
    <property type="entry name" value="DHP_synth-like"/>
</dbReference>
<dbReference type="eggNOG" id="arCOG02817">
    <property type="taxonomic scope" value="Archaea"/>
</dbReference>
<dbReference type="Gene3D" id="3.90.190.20">
    <property type="entry name" value="Mur ligase, C-terminal domain"/>
    <property type="match status" value="1"/>
</dbReference>
<dbReference type="GO" id="GO:0046654">
    <property type="term" value="P:tetrahydrofolate biosynthetic process"/>
    <property type="evidence" value="ECO:0007669"/>
    <property type="project" value="TreeGrafter"/>
</dbReference>
<evidence type="ECO:0000256" key="19">
    <source>
        <dbReference type="ARBA" id="ARBA00068433"/>
    </source>
</evidence>
<dbReference type="AlphaFoldDB" id="C7NSX8"/>
<keyword evidence="11" id="KW-0547">Nucleotide-binding</keyword>
<keyword evidence="15" id="KW-0511">Multifunctional enzyme</keyword>
<dbReference type="NCBIfam" id="TIGR01496">
    <property type="entry name" value="DHPS"/>
    <property type="match status" value="1"/>
</dbReference>
<comment type="cofactor">
    <cofactor evidence="2">
        <name>Mg(2+)</name>
        <dbReference type="ChEBI" id="CHEBI:18420"/>
    </cofactor>
</comment>
<dbReference type="PROSITE" id="PS00793">
    <property type="entry name" value="DHPS_2"/>
    <property type="match status" value="1"/>
</dbReference>
<dbReference type="PANTHER" id="PTHR20941">
    <property type="entry name" value="FOLATE SYNTHESIS PROTEINS"/>
    <property type="match status" value="1"/>
</dbReference>
<evidence type="ECO:0000256" key="11">
    <source>
        <dbReference type="ARBA" id="ARBA00022741"/>
    </source>
</evidence>
<dbReference type="PROSITE" id="PS00792">
    <property type="entry name" value="DHPS_1"/>
    <property type="match status" value="1"/>
</dbReference>
<keyword evidence="8" id="KW-0436">Ligase</keyword>
<dbReference type="Pfam" id="PF02875">
    <property type="entry name" value="Mur_ligase_C"/>
    <property type="match status" value="1"/>
</dbReference>
<dbReference type="InterPro" id="IPR011005">
    <property type="entry name" value="Dihydropteroate_synth-like_sf"/>
</dbReference>
<dbReference type="InterPro" id="IPR013221">
    <property type="entry name" value="Mur_ligase_cen"/>
</dbReference>
<evidence type="ECO:0000256" key="9">
    <source>
        <dbReference type="ARBA" id="ARBA00022679"/>
    </source>
</evidence>
<dbReference type="GO" id="GO:0004326">
    <property type="term" value="F:tetrahydrofolylpolyglutamate synthase activity"/>
    <property type="evidence" value="ECO:0007669"/>
    <property type="project" value="UniProtKB-EC"/>
</dbReference>
<dbReference type="InterPro" id="IPR018109">
    <property type="entry name" value="Folylpolyglutamate_synth_CS"/>
</dbReference>
<dbReference type="Pfam" id="PF00809">
    <property type="entry name" value="Pterin_bind"/>
    <property type="match status" value="1"/>
</dbReference>
<evidence type="ECO:0000256" key="6">
    <source>
        <dbReference type="ARBA" id="ARBA00012458"/>
    </source>
</evidence>
<evidence type="ECO:0000256" key="18">
    <source>
        <dbReference type="ARBA" id="ARBA00060901"/>
    </source>
</evidence>
<comment type="function">
    <text evidence="17">Can complement an H.volcanii mutant strain that is thymidine auxotroph because it lacks the two dihydrofolate reductase genes encoded by hdrA and hdrB.</text>
</comment>
<proteinExistence type="inferred from homology"/>
<dbReference type="GO" id="GO:0046872">
    <property type="term" value="F:metal ion binding"/>
    <property type="evidence" value="ECO:0007669"/>
    <property type="project" value="UniProtKB-KW"/>
</dbReference>
<evidence type="ECO:0000256" key="7">
    <source>
        <dbReference type="ARBA" id="ARBA00013025"/>
    </source>
</evidence>
<dbReference type="InterPro" id="IPR001645">
    <property type="entry name" value="Folylpolyglutamate_synth"/>
</dbReference>
<dbReference type="KEGG" id="hut:Huta_0602"/>
<dbReference type="Gene3D" id="3.20.20.20">
    <property type="entry name" value="Dihydropteroate synthase-like"/>
    <property type="match status" value="1"/>
</dbReference>
<evidence type="ECO:0000256" key="5">
    <source>
        <dbReference type="ARBA" id="ARBA00009951"/>
    </source>
</evidence>
<evidence type="ECO:0000256" key="12">
    <source>
        <dbReference type="ARBA" id="ARBA00022840"/>
    </source>
</evidence>
<dbReference type="SUPFAM" id="SSF53244">
    <property type="entry name" value="MurD-like peptide ligases, peptide-binding domain"/>
    <property type="match status" value="1"/>
</dbReference>
<dbReference type="GO" id="GO:0004156">
    <property type="term" value="F:dihydropteroate synthase activity"/>
    <property type="evidence" value="ECO:0007669"/>
    <property type="project" value="UniProtKB-EC"/>
</dbReference>
<comment type="similarity">
    <text evidence="18">In the N-terminal section; belongs to the folylpolyglutamate synthase family.</text>
</comment>
<evidence type="ECO:0000256" key="2">
    <source>
        <dbReference type="ARBA" id="ARBA00001946"/>
    </source>
</evidence>
<dbReference type="InterPro" id="IPR036565">
    <property type="entry name" value="Mur-like_cat_sf"/>
</dbReference>
<gene>
    <name evidence="21" type="ordered locus">Huta_0602</name>
</gene>
<dbReference type="HOGENOM" id="CLU_017222_0_0_2"/>
<comment type="catalytic activity">
    <reaction evidence="16">
        <text>(6S)-5,6,7,8-tetrahydrofolyl-(gamma-L-Glu)(n) + L-glutamate + ATP = (6S)-5,6,7,8-tetrahydrofolyl-(gamma-L-Glu)(n+1) + ADP + phosphate + H(+)</text>
        <dbReference type="Rhea" id="RHEA:10580"/>
        <dbReference type="Rhea" id="RHEA-COMP:14738"/>
        <dbReference type="Rhea" id="RHEA-COMP:14740"/>
        <dbReference type="ChEBI" id="CHEBI:15378"/>
        <dbReference type="ChEBI" id="CHEBI:29985"/>
        <dbReference type="ChEBI" id="CHEBI:30616"/>
        <dbReference type="ChEBI" id="CHEBI:43474"/>
        <dbReference type="ChEBI" id="CHEBI:141005"/>
        <dbReference type="ChEBI" id="CHEBI:456216"/>
        <dbReference type="EC" id="6.3.2.17"/>
    </reaction>
</comment>
<evidence type="ECO:0000256" key="3">
    <source>
        <dbReference type="ARBA" id="ARBA00004763"/>
    </source>
</evidence>
<comment type="catalytic activity">
    <reaction evidence="1">
        <text>(7,8-dihydropterin-6-yl)methyl diphosphate + 4-aminobenzoate = 7,8-dihydropteroate + diphosphate</text>
        <dbReference type="Rhea" id="RHEA:19949"/>
        <dbReference type="ChEBI" id="CHEBI:17836"/>
        <dbReference type="ChEBI" id="CHEBI:17839"/>
        <dbReference type="ChEBI" id="CHEBI:33019"/>
        <dbReference type="ChEBI" id="CHEBI:72950"/>
        <dbReference type="EC" id="2.5.1.15"/>
    </reaction>
</comment>
<evidence type="ECO:0000256" key="16">
    <source>
        <dbReference type="ARBA" id="ARBA00047493"/>
    </source>
</evidence>
<dbReference type="Pfam" id="PF08245">
    <property type="entry name" value="Mur_ligase_M"/>
    <property type="match status" value="1"/>
</dbReference>
<dbReference type="GO" id="GO:0046656">
    <property type="term" value="P:folic acid biosynthetic process"/>
    <property type="evidence" value="ECO:0007669"/>
    <property type="project" value="UniProtKB-KW"/>
</dbReference>
<dbReference type="PANTHER" id="PTHR20941:SF1">
    <property type="entry name" value="FOLIC ACID SYNTHESIS PROTEIN FOL1"/>
    <property type="match status" value="1"/>
</dbReference>
<comment type="pathway">
    <text evidence="4">Cofactor biosynthesis; tetrahydrofolylpolyglutamate biosynthesis.</text>
</comment>
<feature type="domain" description="Pterin-binding" evidence="20">
    <location>
        <begin position="550"/>
        <end position="800"/>
    </location>
</feature>
<dbReference type="Gene3D" id="3.40.1190.10">
    <property type="entry name" value="Mur-like, catalytic domain"/>
    <property type="match status" value="1"/>
</dbReference>
<keyword evidence="13" id="KW-0460">Magnesium</keyword>
<dbReference type="RefSeq" id="WP_015788370.1">
    <property type="nucleotide sequence ID" value="NC_013158.1"/>
</dbReference>
<evidence type="ECO:0000256" key="4">
    <source>
        <dbReference type="ARBA" id="ARBA00005150"/>
    </source>
</evidence>